<evidence type="ECO:0000313" key="3">
    <source>
        <dbReference type="Proteomes" id="UP000000323"/>
    </source>
</evidence>
<dbReference type="EMBL" id="CP001825">
    <property type="protein sequence ID" value="ACZ42676.1"/>
    <property type="molecule type" value="Genomic_DNA"/>
</dbReference>
<organism evidence="2 3">
    <name type="scientific">Thermobaculum terrenum (strain ATCC BAA-798 / CCMEE 7001 / YNP1)</name>
    <dbReference type="NCBI Taxonomy" id="525904"/>
    <lineage>
        <taxon>Bacteria</taxon>
        <taxon>Bacillati</taxon>
        <taxon>Chloroflexota</taxon>
        <taxon>Chloroflexia</taxon>
        <taxon>Candidatus Thermobaculales</taxon>
        <taxon>Candidatus Thermobaculaceae</taxon>
        <taxon>Thermobaculum</taxon>
    </lineage>
</organism>
<dbReference type="eggNOG" id="ENOG502ZF7N">
    <property type="taxonomic scope" value="Bacteria"/>
</dbReference>
<keyword evidence="3" id="KW-1185">Reference proteome</keyword>
<dbReference type="Proteomes" id="UP000000323">
    <property type="component" value="Chromosome 1"/>
</dbReference>
<dbReference type="STRING" id="525904.Tter_1770"/>
<dbReference type="HOGENOM" id="CLU_2182745_0_0_0"/>
<accession>D1CD11</accession>
<evidence type="ECO:0000313" key="2">
    <source>
        <dbReference type="EMBL" id="ACZ42676.1"/>
    </source>
</evidence>
<dbReference type="AlphaFoldDB" id="D1CD11"/>
<name>D1CD11_THET1</name>
<gene>
    <name evidence="2" type="ordered locus">Tter_1770</name>
</gene>
<reference evidence="3" key="1">
    <citation type="journal article" date="2010" name="Stand. Genomic Sci.">
        <title>Complete genome sequence of 'Thermobaculum terrenum' type strain (YNP1).</title>
        <authorList>
            <person name="Kiss H."/>
            <person name="Cleland D."/>
            <person name="Lapidus A."/>
            <person name="Lucas S."/>
            <person name="Glavina Del Rio T."/>
            <person name="Nolan M."/>
            <person name="Tice H."/>
            <person name="Han C."/>
            <person name="Goodwin L."/>
            <person name="Pitluck S."/>
            <person name="Liolios K."/>
            <person name="Ivanova N."/>
            <person name="Mavromatis K."/>
            <person name="Ovchinnikova G."/>
            <person name="Pati A."/>
            <person name="Chen A."/>
            <person name="Palaniappan K."/>
            <person name="Land M."/>
            <person name="Hauser L."/>
            <person name="Chang Y."/>
            <person name="Jeffries C."/>
            <person name="Lu M."/>
            <person name="Brettin T."/>
            <person name="Detter J."/>
            <person name="Goker M."/>
            <person name="Tindall B."/>
            <person name="Beck B."/>
            <person name="McDermott T."/>
            <person name="Woyke T."/>
            <person name="Bristow J."/>
            <person name="Eisen J."/>
            <person name="Markowitz V."/>
            <person name="Hugenholtz P."/>
            <person name="Kyrpides N."/>
            <person name="Klenk H."/>
            <person name="Cheng J."/>
        </authorList>
    </citation>
    <scope>NUCLEOTIDE SEQUENCE [LARGE SCALE GENOMIC DNA]</scope>
    <source>
        <strain evidence="3">ATCC BAA-798 / YNP1</strain>
    </source>
</reference>
<proteinExistence type="predicted"/>
<dbReference type="RefSeq" id="WP_012875710.1">
    <property type="nucleotide sequence ID" value="NC_013525.1"/>
</dbReference>
<evidence type="ECO:0000256" key="1">
    <source>
        <dbReference type="SAM" id="MobiDB-lite"/>
    </source>
</evidence>
<sequence length="109" mass="11826">MSNTGDPVNPSVEEVQLRLREAVERYRQAVVASHPDIVPELVEGQTIEEIDASLEVARAAYQRTVERARQSSVQSLPASNPARSASPPADVRSAPAIAKIAWALGRRRG</sequence>
<dbReference type="KEGG" id="ttr:Tter_1770"/>
<protein>
    <submittedName>
        <fullName evidence="2">Uncharacterized protein</fullName>
    </submittedName>
</protein>
<feature type="region of interest" description="Disordered" evidence="1">
    <location>
        <begin position="69"/>
        <end position="91"/>
    </location>
</feature>
<dbReference type="OrthoDB" id="9958401at2"/>
<feature type="compositionally biased region" description="Low complexity" evidence="1">
    <location>
        <begin position="75"/>
        <end position="89"/>
    </location>
</feature>